<protein>
    <submittedName>
        <fullName evidence="1">Uncharacterized protein</fullName>
    </submittedName>
</protein>
<proteinExistence type="predicted"/>
<dbReference type="RefSeq" id="WP_117029993.1">
    <property type="nucleotide sequence ID" value="NZ_JAWQIZ010000036.1"/>
</dbReference>
<evidence type="ECO:0000313" key="2">
    <source>
        <dbReference type="Proteomes" id="UP001293169"/>
    </source>
</evidence>
<dbReference type="Proteomes" id="UP001293169">
    <property type="component" value="Unassembled WGS sequence"/>
</dbReference>
<sequence>MSNNNIELNIKNPTPHWVTIREAVKIANKLTNGKITDGNIYRHALHGNISLSIYFQSPIILRKINKLDDKIKLRPVDASLISRLCFLEKNCFLNGRSLIISTVGKYISPIQPVIDIPLLGYHYILIQRLLARSLKIPLPVTGLAKFNYGITVNLYGEFFQIFDKSTWQQRIKQQIMQLPENIASEIDNLIYSQNIRRYQDKEYFPVYDLPQDACFVLRYTELEKLINIPTKNKPLLSTSTRISTPLSRLFWLACKHNEAISPLIRQPYKLLSIFEQWASDDGISDHLSGDTLKNALERGSPSSTSLSD</sequence>
<reference evidence="1 2" key="1">
    <citation type="submission" date="2023-12" db="EMBL/GenBank/DDBJ databases">
        <title>N/s.</title>
        <authorList>
            <person name="Dale J."/>
        </authorList>
    </citation>
    <scope>NUCLEOTIDE SEQUENCE [LARGE SCALE GENOMIC DNA]</scope>
    <source>
        <strain evidence="1 2">2023EL-01226</strain>
    </source>
</reference>
<accession>A0ABU5MBK0</accession>
<organism evidence="1 2">
    <name type="scientific">Raoultella planticola</name>
    <name type="common">Klebsiella planticola</name>
    <dbReference type="NCBI Taxonomy" id="575"/>
    <lineage>
        <taxon>Bacteria</taxon>
        <taxon>Pseudomonadati</taxon>
        <taxon>Pseudomonadota</taxon>
        <taxon>Gammaproteobacteria</taxon>
        <taxon>Enterobacterales</taxon>
        <taxon>Enterobacteriaceae</taxon>
        <taxon>Klebsiella/Raoultella group</taxon>
        <taxon>Raoultella</taxon>
    </lineage>
</organism>
<keyword evidence="2" id="KW-1185">Reference proteome</keyword>
<gene>
    <name evidence="1" type="ORF">U5E74_28795</name>
</gene>
<dbReference type="EMBL" id="JAXUDK010000041">
    <property type="protein sequence ID" value="MDZ7469584.1"/>
    <property type="molecule type" value="Genomic_DNA"/>
</dbReference>
<comment type="caution">
    <text evidence="1">The sequence shown here is derived from an EMBL/GenBank/DDBJ whole genome shotgun (WGS) entry which is preliminary data.</text>
</comment>
<name>A0ABU5MBK0_RAOPL</name>
<evidence type="ECO:0000313" key="1">
    <source>
        <dbReference type="EMBL" id="MDZ7469584.1"/>
    </source>
</evidence>